<dbReference type="SMART" id="SM00047">
    <property type="entry name" value="LYZ2"/>
    <property type="match status" value="1"/>
</dbReference>
<dbReference type="Gene3D" id="1.10.530.10">
    <property type="match status" value="1"/>
</dbReference>
<dbReference type="OrthoDB" id="977752at2"/>
<accession>A0A0R2FG07</accession>
<reference evidence="5" key="1">
    <citation type="submission" date="2020-02" db="EMBL/GenBank/DDBJ databases">
        <authorList>
            <person name="Fontana A."/>
            <person name="Patrone V."/>
            <person name="Morelli L."/>
        </authorList>
    </citation>
    <scope>NUCLEOTIDE SEQUENCE</scope>
    <source>
        <strain evidence="4">CCUG 30943</strain>
        <strain evidence="5">CCUG 43002</strain>
    </source>
</reference>
<proteinExistence type="inferred from homology"/>
<dbReference type="RefSeq" id="WP_003608146.1">
    <property type="nucleotide sequence ID" value="NZ_ALXH01000132.1"/>
</dbReference>
<dbReference type="Proteomes" id="UP000728106">
    <property type="component" value="Unassembled WGS sequence"/>
</dbReference>
<evidence type="ECO:0000313" key="6">
    <source>
        <dbReference type="Proteomes" id="UP000728106"/>
    </source>
</evidence>
<protein>
    <submittedName>
        <fullName evidence="5">Glycoside hydrolase family 73 protein</fullName>
    </submittedName>
</protein>
<dbReference type="GO" id="GO:0004040">
    <property type="term" value="F:amidase activity"/>
    <property type="evidence" value="ECO:0007669"/>
    <property type="project" value="InterPro"/>
</dbReference>
<dbReference type="PANTHER" id="PTHR33308:SF10">
    <property type="entry name" value="EXO-GLUCOSAMINIDASE LYTG"/>
    <property type="match status" value="1"/>
</dbReference>
<reference evidence="5 6" key="2">
    <citation type="journal article" date="2021" name="Int. J. Food Microbiol.">
        <title>Safety demonstration of a microbial species for use in the food chain: Weissella confusa.</title>
        <authorList>
            <person name="Bourdichon F."/>
            <person name="Patrone V."/>
            <person name="Fontana A."/>
            <person name="Milani G."/>
            <person name="Morelli L."/>
        </authorList>
    </citation>
    <scope>NUCLEOTIDE SEQUENCE [LARGE SCALE GENOMIC DNA]</scope>
    <source>
        <strain evidence="4">CCUG 30943</strain>
        <strain evidence="5 6">CCUG 43002</strain>
    </source>
</reference>
<feature type="domain" description="Mannosyl-glycoprotein endo-beta-N-acetylglucosamidase-like" evidence="3">
    <location>
        <begin position="63"/>
        <end position="221"/>
    </location>
</feature>
<organism evidence="5 6">
    <name type="scientific">Weissella confusa</name>
    <name type="common">Lactobacillus confusus</name>
    <dbReference type="NCBI Taxonomy" id="1583"/>
    <lineage>
        <taxon>Bacteria</taxon>
        <taxon>Bacillati</taxon>
        <taxon>Bacillota</taxon>
        <taxon>Bacilli</taxon>
        <taxon>Lactobacillales</taxon>
        <taxon>Lactobacillaceae</taxon>
        <taxon>Weissella</taxon>
    </lineage>
</organism>
<keyword evidence="2 5" id="KW-0378">Hydrolase</keyword>
<keyword evidence="6" id="KW-1185">Reference proteome</keyword>
<evidence type="ECO:0000313" key="5">
    <source>
        <dbReference type="EMBL" id="MBJ7638086.1"/>
    </source>
</evidence>
<dbReference type="Pfam" id="PF01832">
    <property type="entry name" value="Glucosaminidase"/>
    <property type="match status" value="1"/>
</dbReference>
<comment type="caution">
    <text evidence="5">The sequence shown here is derived from an EMBL/GenBank/DDBJ whole genome shotgun (WGS) entry which is preliminary data.</text>
</comment>
<dbReference type="PANTHER" id="PTHR33308">
    <property type="entry name" value="PEPTIDOGLYCAN HYDROLASE FLGJ"/>
    <property type="match status" value="1"/>
</dbReference>
<dbReference type="EMBL" id="JAAOCP010000001">
    <property type="protein sequence ID" value="MBJ7638086.1"/>
    <property type="molecule type" value="Genomic_DNA"/>
</dbReference>
<dbReference type="Gene3D" id="4.10.80.30">
    <property type="entry name" value="DNA polymerase, domain 6"/>
    <property type="match status" value="1"/>
</dbReference>
<dbReference type="Proteomes" id="UP000808038">
    <property type="component" value="Unassembled WGS sequence"/>
</dbReference>
<gene>
    <name evidence="5" type="ORF">HAU20_01435</name>
    <name evidence="4" type="ORF">HAU43_00040</name>
</gene>
<name>A0A0R2FG07_WEICO</name>
<evidence type="ECO:0000313" key="4">
    <source>
        <dbReference type="EMBL" id="MBJ7631503.1"/>
    </source>
</evidence>
<dbReference type="GeneID" id="57978426"/>
<sequence length="223" mass="25026">MARKKKRQWVKKLRQIHPSQFFVKKGRLQRGRVILVVALVGGLALWQTDIQHQRVEATTPVSELPLNELTHEQFIARLAPEAQSLQAQYGVKASISIAQAALESDWGRSELAAKYNNFFGVKASAGMPSVTLSTKEFVNDEWVTVNAAFRTYADWRSSMTDHALLLVNGTSENPQRYQAVLQATDYKTAAYALVSGGYATDPGYAEKIIRMIETYNLNQYDVN</sequence>
<evidence type="ECO:0000256" key="2">
    <source>
        <dbReference type="ARBA" id="ARBA00022801"/>
    </source>
</evidence>
<dbReference type="PRINTS" id="PR01002">
    <property type="entry name" value="FLGFLGJ"/>
</dbReference>
<dbReference type="AlphaFoldDB" id="A0A0R2FG07"/>
<evidence type="ECO:0000256" key="1">
    <source>
        <dbReference type="ARBA" id="ARBA00010266"/>
    </source>
</evidence>
<comment type="similarity">
    <text evidence="1">Belongs to the glycosyl hydrolase 73 family.</text>
</comment>
<dbReference type="EMBL" id="JAAOCX010000001">
    <property type="protein sequence ID" value="MBJ7631503.1"/>
    <property type="molecule type" value="Genomic_DNA"/>
</dbReference>
<dbReference type="InterPro" id="IPR051056">
    <property type="entry name" value="Glycosyl_Hydrolase_73"/>
</dbReference>
<dbReference type="InterPro" id="IPR002901">
    <property type="entry name" value="MGlyc_endo_b_GlcNAc-like_dom"/>
</dbReference>
<evidence type="ECO:0000259" key="3">
    <source>
        <dbReference type="SMART" id="SM00047"/>
    </source>
</evidence>